<keyword evidence="3" id="KW-1185">Reference proteome</keyword>
<accession>A0A816DTS8</accession>
<proteinExistence type="predicted"/>
<comment type="caution">
    <text evidence="2">The sequence shown here is derived from an EMBL/GenBank/DDBJ whole genome shotgun (WGS) entry which is preliminary data.</text>
</comment>
<organism evidence="2 3">
    <name type="scientific">Rotaria sordida</name>
    <dbReference type="NCBI Taxonomy" id="392033"/>
    <lineage>
        <taxon>Eukaryota</taxon>
        <taxon>Metazoa</taxon>
        <taxon>Spiralia</taxon>
        <taxon>Gnathifera</taxon>
        <taxon>Rotifera</taxon>
        <taxon>Eurotatoria</taxon>
        <taxon>Bdelloidea</taxon>
        <taxon>Philodinida</taxon>
        <taxon>Philodinidae</taxon>
        <taxon>Rotaria</taxon>
    </lineage>
</organism>
<dbReference type="AlphaFoldDB" id="A0A816DTS8"/>
<dbReference type="Proteomes" id="UP000663870">
    <property type="component" value="Unassembled WGS sequence"/>
</dbReference>
<evidence type="ECO:0000313" key="1">
    <source>
        <dbReference type="EMBL" id="CAF1460392.1"/>
    </source>
</evidence>
<gene>
    <name evidence="2" type="ORF">JXQ802_LOCUS53308</name>
    <name evidence="1" type="ORF">PYM288_LOCUS36921</name>
</gene>
<dbReference type="EMBL" id="CAJNOH010007546">
    <property type="protein sequence ID" value="CAF1460392.1"/>
    <property type="molecule type" value="Genomic_DNA"/>
</dbReference>
<name>A0A816DTS8_9BILA</name>
<evidence type="ECO:0000313" key="2">
    <source>
        <dbReference type="EMBL" id="CAF1641797.1"/>
    </source>
</evidence>
<evidence type="ECO:0000313" key="3">
    <source>
        <dbReference type="Proteomes" id="UP000663870"/>
    </source>
</evidence>
<reference evidence="2" key="1">
    <citation type="submission" date="2021-02" db="EMBL/GenBank/DDBJ databases">
        <authorList>
            <person name="Nowell W R."/>
        </authorList>
    </citation>
    <scope>NUCLEOTIDE SEQUENCE</scope>
</reference>
<dbReference type="EMBL" id="CAJNOL010009204">
    <property type="protein sequence ID" value="CAF1641797.1"/>
    <property type="molecule type" value="Genomic_DNA"/>
</dbReference>
<protein>
    <submittedName>
        <fullName evidence="2">Uncharacterized protein</fullName>
    </submittedName>
</protein>
<sequence length="162" mass="18344">MEALFASTLEVFYDKMFAATLNIPSYISMHILNTDKKSRYTPTTPLNLIIQQLFIEDWNTKISFEQYYAGCQPSSCSYIVQIRREPIEVVTALLGIIGGLTTVLKFVTPHIVKGLVALIAKCQKKEEDSEATTVDNKGADKHERKYNTDKTLNLTNLNSELY</sequence>
<dbReference type="Proteomes" id="UP000663854">
    <property type="component" value="Unassembled WGS sequence"/>
</dbReference>